<accession>A0ABD7C775</accession>
<proteinExistence type="predicted"/>
<organism evidence="3 4">
    <name type="scientific">Stenotrophomonas maltophilia</name>
    <name type="common">Pseudomonas maltophilia</name>
    <name type="synonym">Xanthomonas maltophilia</name>
    <dbReference type="NCBI Taxonomy" id="40324"/>
    <lineage>
        <taxon>Bacteria</taxon>
        <taxon>Pseudomonadati</taxon>
        <taxon>Pseudomonadota</taxon>
        <taxon>Gammaproteobacteria</taxon>
        <taxon>Lysobacterales</taxon>
        <taxon>Lysobacteraceae</taxon>
        <taxon>Stenotrophomonas</taxon>
        <taxon>Stenotrophomonas maltophilia group</taxon>
    </lineage>
</organism>
<feature type="compositionally biased region" description="Polar residues" evidence="1">
    <location>
        <begin position="305"/>
        <end position="314"/>
    </location>
</feature>
<dbReference type="RefSeq" id="WP_107431304.1">
    <property type="nucleotide sequence ID" value="NZ_CP067993.1"/>
</dbReference>
<name>A0ABD7C775_STEMA</name>
<gene>
    <name evidence="3" type="ORF">JJL50_01975</name>
</gene>
<dbReference type="AlphaFoldDB" id="A0ABD7C775"/>
<evidence type="ECO:0000313" key="3">
    <source>
        <dbReference type="EMBL" id="QQQ42847.1"/>
    </source>
</evidence>
<dbReference type="EMBL" id="CP067993">
    <property type="protein sequence ID" value="QQQ42847.1"/>
    <property type="molecule type" value="Genomic_DNA"/>
</dbReference>
<reference evidence="3 4" key="1">
    <citation type="submission" date="2021-01" db="EMBL/GenBank/DDBJ databases">
        <title>Genome Characterization of a novel Stenotrophomonas isolate with high keratinase activity.</title>
        <authorList>
            <person name="Cao Z.-J."/>
        </authorList>
    </citation>
    <scope>NUCLEOTIDE SEQUENCE [LARGE SCALE GENOMIC DNA]</scope>
    <source>
        <strain evidence="3 4">DHHJ</strain>
    </source>
</reference>
<feature type="region of interest" description="Disordered" evidence="1">
    <location>
        <begin position="295"/>
        <end position="314"/>
    </location>
</feature>
<evidence type="ECO:0000259" key="2">
    <source>
        <dbReference type="Pfam" id="PF20410"/>
    </source>
</evidence>
<protein>
    <recommendedName>
        <fullName evidence="2">X-Tfes XVIPCD domain-containing protein</fullName>
    </recommendedName>
</protein>
<feature type="domain" description="X-Tfes XVIPCD" evidence="2">
    <location>
        <begin position="183"/>
        <end position="285"/>
    </location>
</feature>
<sequence length="314" mass="34655">MDDRYIVSIYVAAPGTPLRAGGTSMAGHVYYTVSDGKTSHSLGFAPEEHGARSGPGKVYTNDADQYQKPIYRRDMEISKEQYDKLLAFGNAPAKHGFEMNYNGASNSCIDFTWGALNHAGLHRHNILGMERKGFEGNLKPLDNVDAIRSIRAPFPDSELNREVRNPMPERTLMQRLISEQHLPQKDRELLESIRSKVAEVDQQHGRAYDDASERISASLLALAKEKGIERVDYVALSQATADAGAGQRIFLIEGDPANPAHTRASMETATAAQAPVEQSFAKVEQLEQDQKAQALAVGQEPQLAVQEQSMMRMS</sequence>
<evidence type="ECO:0000313" key="4">
    <source>
        <dbReference type="Proteomes" id="UP000596095"/>
    </source>
</evidence>
<dbReference type="Pfam" id="PF20410">
    <property type="entry name" value="X-Tfes_XVIPCD"/>
    <property type="match status" value="1"/>
</dbReference>
<dbReference type="InterPro" id="IPR046519">
    <property type="entry name" value="X-Tfes_XVIPCD"/>
</dbReference>
<dbReference type="Proteomes" id="UP000596095">
    <property type="component" value="Chromosome"/>
</dbReference>
<evidence type="ECO:0000256" key="1">
    <source>
        <dbReference type="SAM" id="MobiDB-lite"/>
    </source>
</evidence>